<dbReference type="SUPFAM" id="SSF57903">
    <property type="entry name" value="FYVE/PHD zinc finger"/>
    <property type="match status" value="1"/>
</dbReference>
<feature type="compositionally biased region" description="Basic and acidic residues" evidence="5">
    <location>
        <begin position="673"/>
        <end position="687"/>
    </location>
</feature>
<dbReference type="GO" id="GO:0034967">
    <property type="term" value="C:Set3 complex"/>
    <property type="evidence" value="ECO:0007669"/>
    <property type="project" value="TreeGrafter"/>
</dbReference>
<dbReference type="InterPro" id="IPR019786">
    <property type="entry name" value="Zinc_finger_PHD-type_CS"/>
</dbReference>
<feature type="region of interest" description="Disordered" evidence="5">
    <location>
        <begin position="1"/>
        <end position="119"/>
    </location>
</feature>
<keyword evidence="7" id="KW-0808">Transferase</keyword>
<feature type="region of interest" description="Disordered" evidence="5">
    <location>
        <begin position="873"/>
        <end position="907"/>
    </location>
</feature>
<keyword evidence="1" id="KW-0479">Metal-binding</keyword>
<feature type="compositionally biased region" description="Basic and acidic residues" evidence="5">
    <location>
        <begin position="635"/>
        <end position="666"/>
    </location>
</feature>
<dbReference type="GO" id="GO:0008276">
    <property type="term" value="F:protein methyltransferase activity"/>
    <property type="evidence" value="ECO:0007669"/>
    <property type="project" value="UniProtKB-ARBA"/>
</dbReference>
<feature type="region of interest" description="Disordered" evidence="5">
    <location>
        <begin position="513"/>
        <end position="829"/>
    </location>
</feature>
<feature type="region of interest" description="Disordered" evidence="5">
    <location>
        <begin position="247"/>
        <end position="275"/>
    </location>
</feature>
<dbReference type="PANTHER" id="PTHR46462:SF3">
    <property type="entry name" value="UPSET, ISOFORM A"/>
    <property type="match status" value="1"/>
</dbReference>
<dbReference type="Gene3D" id="3.30.40.10">
    <property type="entry name" value="Zinc/RING finger domain, C3HC4 (zinc finger)"/>
    <property type="match status" value="1"/>
</dbReference>
<feature type="region of interest" description="Disordered" evidence="5">
    <location>
        <begin position="1174"/>
        <end position="1198"/>
    </location>
</feature>
<dbReference type="SMART" id="SM00317">
    <property type="entry name" value="SET"/>
    <property type="match status" value="1"/>
</dbReference>
<feature type="domain" description="SET" evidence="6">
    <location>
        <begin position="276"/>
        <end position="490"/>
    </location>
</feature>
<feature type="compositionally biased region" description="Acidic residues" evidence="5">
    <location>
        <begin position="873"/>
        <end position="883"/>
    </location>
</feature>
<proteinExistence type="predicted"/>
<feature type="compositionally biased region" description="Pro residues" evidence="5">
    <location>
        <begin position="774"/>
        <end position="797"/>
    </location>
</feature>
<accession>A0A131Z3V8</accession>
<dbReference type="GO" id="GO:0006355">
    <property type="term" value="P:regulation of DNA-templated transcription"/>
    <property type="evidence" value="ECO:0007669"/>
    <property type="project" value="TreeGrafter"/>
</dbReference>
<feature type="compositionally biased region" description="Low complexity" evidence="5">
    <location>
        <begin position="955"/>
        <end position="973"/>
    </location>
</feature>
<dbReference type="Pfam" id="PF00856">
    <property type="entry name" value="SET"/>
    <property type="match status" value="1"/>
</dbReference>
<protein>
    <submittedName>
        <fullName evidence="7">Histone-lysine N-methyltransferase MLL5</fullName>
    </submittedName>
</protein>
<feature type="compositionally biased region" description="Low complexity" evidence="5">
    <location>
        <begin position="1074"/>
        <end position="1088"/>
    </location>
</feature>
<dbReference type="Pfam" id="PF20826">
    <property type="entry name" value="PHD_5"/>
    <property type="match status" value="1"/>
</dbReference>
<dbReference type="InterPro" id="IPR001214">
    <property type="entry name" value="SET_dom"/>
</dbReference>
<evidence type="ECO:0000256" key="4">
    <source>
        <dbReference type="ARBA" id="ARBA00022853"/>
    </source>
</evidence>
<dbReference type="SMART" id="SM00249">
    <property type="entry name" value="PHD"/>
    <property type="match status" value="1"/>
</dbReference>
<dbReference type="FunFam" id="3.30.40.10:FF:000150">
    <property type="entry name" value="Inactive histone-lysine N-methyltransferase 2E"/>
    <property type="match status" value="1"/>
</dbReference>
<dbReference type="Gene3D" id="2.170.270.10">
    <property type="entry name" value="SET domain"/>
    <property type="match status" value="1"/>
</dbReference>
<evidence type="ECO:0000256" key="3">
    <source>
        <dbReference type="ARBA" id="ARBA00022833"/>
    </source>
</evidence>
<dbReference type="GO" id="GO:0008270">
    <property type="term" value="F:zinc ion binding"/>
    <property type="evidence" value="ECO:0007669"/>
    <property type="project" value="UniProtKB-KW"/>
</dbReference>
<feature type="compositionally biased region" description="Basic residues" evidence="5">
    <location>
        <begin position="247"/>
        <end position="256"/>
    </location>
</feature>
<dbReference type="InterPro" id="IPR013083">
    <property type="entry name" value="Znf_RING/FYVE/PHD"/>
</dbReference>
<dbReference type="EMBL" id="GEDV01003746">
    <property type="protein sequence ID" value="JAP84811.1"/>
    <property type="molecule type" value="Transcribed_RNA"/>
</dbReference>
<dbReference type="PROSITE" id="PS50280">
    <property type="entry name" value="SET"/>
    <property type="match status" value="1"/>
</dbReference>
<dbReference type="InterPro" id="IPR001965">
    <property type="entry name" value="Znf_PHD"/>
</dbReference>
<feature type="compositionally biased region" description="Basic and acidic residues" evidence="5">
    <location>
        <begin position="574"/>
        <end position="590"/>
    </location>
</feature>
<name>A0A131Z3V8_RHIAP</name>
<keyword evidence="4" id="KW-0156">Chromatin regulator</keyword>
<dbReference type="PROSITE" id="PS01359">
    <property type="entry name" value="ZF_PHD_1"/>
    <property type="match status" value="1"/>
</dbReference>
<evidence type="ECO:0000256" key="1">
    <source>
        <dbReference type="ARBA" id="ARBA00022723"/>
    </source>
</evidence>
<dbReference type="GO" id="GO:0006325">
    <property type="term" value="P:chromatin organization"/>
    <property type="evidence" value="ECO:0007669"/>
    <property type="project" value="UniProtKB-KW"/>
</dbReference>
<dbReference type="GO" id="GO:0032259">
    <property type="term" value="P:methylation"/>
    <property type="evidence" value="ECO:0007669"/>
    <property type="project" value="UniProtKB-KW"/>
</dbReference>
<feature type="compositionally biased region" description="Basic and acidic residues" evidence="5">
    <location>
        <begin position="1101"/>
        <end position="1129"/>
    </location>
</feature>
<dbReference type="PANTHER" id="PTHR46462">
    <property type="entry name" value="UPSET, ISOFORM A"/>
    <property type="match status" value="1"/>
</dbReference>
<feature type="compositionally biased region" description="Pro residues" evidence="5">
    <location>
        <begin position="1038"/>
        <end position="1049"/>
    </location>
</feature>
<feature type="compositionally biased region" description="Pro residues" evidence="5">
    <location>
        <begin position="76"/>
        <end position="108"/>
    </location>
</feature>
<dbReference type="CDD" id="cd10529">
    <property type="entry name" value="SET_SETD5-like"/>
    <property type="match status" value="1"/>
</dbReference>
<feature type="region of interest" description="Disordered" evidence="5">
    <location>
        <begin position="942"/>
        <end position="1152"/>
    </location>
</feature>
<feature type="compositionally biased region" description="Basic and acidic residues" evidence="5">
    <location>
        <begin position="539"/>
        <end position="552"/>
    </location>
</feature>
<sequence length="1198" mass="130307">MAAAAEELGSMSLALTQPRYPGDFLLASVEGGPAAMGAEEEASSVEPVASPPPPARSRNSHHNCFGLPYQDHNYGAPPPATPPQSPPPLPPPPPPPPLPPSPPAPPSPAQTRFNGTSPGLLVEVGSPPPLLVNGVVACDRKEECNAPSEESVTRCICGFNQDDEYMICCDQCLVWQHVDCMGLDRSHIPETYLCERCCPRRVDRQRARSLQTRKKHQMARLLSRLESASEDVDAAKNVECSTAVKRGSRVVRRKRQRSESSPEALPPAVHKKAMKEKIERKRVKLKGMVKRAGRRLAPSAEEEEAAVGDPWRGGSGGSEGPPSYEQASANQYSPEVQLLASSLQTKGGVEKEELLQVLAQDGWEGAWQLDECVSRGRQGRHRLLTTRAVSAEQPLLEVRGKFLSASQFRLQNPVFQKRLYPCVLFYKGWAGDEDGVCVDARIYGNEARFVRRSCRPTARVVHTLQGGLLRLYLVAERDLAPAEEITIPFDFDYRHCIHRVTCACGQDDCRLHQRKPGTVTSPMERKRRGRRSSSSQVETEVKEEVAAVHEEDVTSSGPSLDDRPPPPTVTDASSNEHQEGLGGEDSKEPWKCNVQEGSPPLASPDSAGHGVSAAGDDVDGELPNSGHSNRRRKMTREERKIDAIMRAFEKMERTEKRRQLALERLQHRGGRPSTDEGRPEVDERSNEETPALETDPASLPPEDTERTRSLRVVSRKSSSSKRRRSTQSRRTRTRSNSGGPELLLAAAATVGGLECPEGVSFPPPASSPEEEEPSSPPPTELSPQPGSSPPGQPPPLPKSKRFLMQGWLHEKRHEGAGPSSGDGPPVYVRCTRDTGSAGISAAHLRRHSGSAGSACNAAGSAKKRWLRQAMFETSEDVPDEGEGVELPVSPMLEDSISPPPADLVTPLKKRRLMRNSLDSVGGLSPATGEAAATLLSFQTPLLLHHHYQPEEEEPQPQSQSLQQQEEVQESSQPALQEAVGSSPLVDDPPTPLDDEGSVDWEEGPSPPAALGPRLLPPLTSGQPSPLELAGRTLEGRPPSAPRLPEPLPGPHDEDEAPKQVSLSEYRQRMRDTARPPAAVVPASMVPDSPVKHSSLGQPHDVPADARAVDDDESWPQRERLSQRLRREFGLLDDDSDTERGTTASGPEDALLPLAPPHMYGGYLPPPLQVLPFGTPLQTLDSAPASVPASHRPGYFPHN</sequence>
<feature type="compositionally biased region" description="Basic residues" evidence="5">
    <location>
        <begin position="718"/>
        <end position="733"/>
    </location>
</feature>
<dbReference type="CDD" id="cd15550">
    <property type="entry name" value="PHD_MLL5"/>
    <property type="match status" value="1"/>
</dbReference>
<evidence type="ECO:0000259" key="6">
    <source>
        <dbReference type="PROSITE" id="PS50280"/>
    </source>
</evidence>
<keyword evidence="3" id="KW-0862">Zinc</keyword>
<feature type="region of interest" description="Disordered" evidence="5">
    <location>
        <begin position="289"/>
        <end position="331"/>
    </location>
</feature>
<organism evidence="7">
    <name type="scientific">Rhipicephalus appendiculatus</name>
    <name type="common">Brown ear tick</name>
    <dbReference type="NCBI Taxonomy" id="34631"/>
    <lineage>
        <taxon>Eukaryota</taxon>
        <taxon>Metazoa</taxon>
        <taxon>Ecdysozoa</taxon>
        <taxon>Arthropoda</taxon>
        <taxon>Chelicerata</taxon>
        <taxon>Arachnida</taxon>
        <taxon>Acari</taxon>
        <taxon>Parasitiformes</taxon>
        <taxon>Ixodida</taxon>
        <taxon>Ixodoidea</taxon>
        <taxon>Ixodidae</taxon>
        <taxon>Rhipicephalinae</taxon>
        <taxon>Rhipicephalus</taxon>
        <taxon>Rhipicephalus</taxon>
    </lineage>
</organism>
<keyword evidence="7" id="KW-0489">Methyltransferase</keyword>
<dbReference type="GO" id="GO:0008170">
    <property type="term" value="F:N-methyltransferase activity"/>
    <property type="evidence" value="ECO:0007669"/>
    <property type="project" value="UniProtKB-ARBA"/>
</dbReference>
<evidence type="ECO:0000256" key="2">
    <source>
        <dbReference type="ARBA" id="ARBA00022771"/>
    </source>
</evidence>
<keyword evidence="2" id="KW-0863">Zinc-finger</keyword>
<dbReference type="SUPFAM" id="SSF82199">
    <property type="entry name" value="SET domain"/>
    <property type="match status" value="1"/>
</dbReference>
<evidence type="ECO:0000256" key="5">
    <source>
        <dbReference type="SAM" id="MobiDB-lite"/>
    </source>
</evidence>
<dbReference type="AlphaFoldDB" id="A0A131Z3V8"/>
<dbReference type="InterPro" id="IPR011011">
    <property type="entry name" value="Znf_FYVE_PHD"/>
</dbReference>
<dbReference type="GO" id="GO:0070210">
    <property type="term" value="C:Rpd3L-Expanded complex"/>
    <property type="evidence" value="ECO:0007669"/>
    <property type="project" value="TreeGrafter"/>
</dbReference>
<feature type="compositionally biased region" description="Acidic residues" evidence="5">
    <location>
        <begin position="992"/>
        <end position="1002"/>
    </location>
</feature>
<evidence type="ECO:0000313" key="7">
    <source>
        <dbReference type="EMBL" id="JAP84811.1"/>
    </source>
</evidence>
<dbReference type="GO" id="GO:0008757">
    <property type="term" value="F:S-adenosylmethionine-dependent methyltransferase activity"/>
    <property type="evidence" value="ECO:0007669"/>
    <property type="project" value="UniProtKB-ARBA"/>
</dbReference>
<reference evidence="7" key="1">
    <citation type="journal article" date="2016" name="Ticks Tick Borne Dis.">
        <title>De novo assembly and annotation of the salivary gland transcriptome of Rhipicephalus appendiculatus male and female ticks during blood feeding.</title>
        <authorList>
            <person name="de Castro M.H."/>
            <person name="de Klerk D."/>
            <person name="Pienaar R."/>
            <person name="Latif A.A."/>
            <person name="Rees D.J."/>
            <person name="Mans B.J."/>
        </authorList>
    </citation>
    <scope>NUCLEOTIDE SEQUENCE</scope>
    <source>
        <tissue evidence="7">Salivary glands</tissue>
    </source>
</reference>
<dbReference type="InterPro" id="IPR046341">
    <property type="entry name" value="SET_dom_sf"/>
</dbReference>